<dbReference type="Gene3D" id="3.40.190.10">
    <property type="entry name" value="Periplasmic binding protein-like II"/>
    <property type="match status" value="1"/>
</dbReference>
<gene>
    <name evidence="2" type="ORF">KDA82_01275</name>
</gene>
<dbReference type="PANTHER" id="PTHR43649:SF30">
    <property type="entry name" value="ABC TRANSPORTER SUBSTRATE-BINDING PROTEIN"/>
    <property type="match status" value="1"/>
</dbReference>
<evidence type="ECO:0000313" key="2">
    <source>
        <dbReference type="EMBL" id="MBR7671690.1"/>
    </source>
</evidence>
<dbReference type="Pfam" id="PF01547">
    <property type="entry name" value="SBP_bac_1"/>
    <property type="match status" value="1"/>
</dbReference>
<dbReference type="InterPro" id="IPR050490">
    <property type="entry name" value="Bact_solute-bd_prot1"/>
</dbReference>
<accession>A0A8T4IJW5</accession>
<dbReference type="PANTHER" id="PTHR43649">
    <property type="entry name" value="ARABINOSE-BINDING PROTEIN-RELATED"/>
    <property type="match status" value="1"/>
</dbReference>
<protein>
    <submittedName>
        <fullName evidence="2">Extracellular solute-binding protein</fullName>
    </submittedName>
</protein>
<organism evidence="2 3">
    <name type="scientific">Streptomyces daliensis</name>
    <dbReference type="NCBI Taxonomy" id="299421"/>
    <lineage>
        <taxon>Bacteria</taxon>
        <taxon>Bacillati</taxon>
        <taxon>Actinomycetota</taxon>
        <taxon>Actinomycetes</taxon>
        <taxon>Kitasatosporales</taxon>
        <taxon>Streptomycetaceae</taxon>
        <taxon>Streptomyces</taxon>
    </lineage>
</organism>
<proteinExistence type="predicted"/>
<dbReference type="Proteomes" id="UP000675554">
    <property type="component" value="Unassembled WGS sequence"/>
</dbReference>
<dbReference type="EMBL" id="JAGSMN010000023">
    <property type="protein sequence ID" value="MBR7671690.1"/>
    <property type="molecule type" value="Genomic_DNA"/>
</dbReference>
<feature type="region of interest" description="Disordered" evidence="1">
    <location>
        <begin position="416"/>
        <end position="440"/>
    </location>
</feature>
<comment type="caution">
    <text evidence="2">The sequence shown here is derived from an EMBL/GenBank/DDBJ whole genome shotgun (WGS) entry which is preliminary data.</text>
</comment>
<dbReference type="InterPro" id="IPR006059">
    <property type="entry name" value="SBP"/>
</dbReference>
<evidence type="ECO:0000313" key="3">
    <source>
        <dbReference type="Proteomes" id="UP000675554"/>
    </source>
</evidence>
<keyword evidence="3" id="KW-1185">Reference proteome</keyword>
<evidence type="ECO:0000256" key="1">
    <source>
        <dbReference type="SAM" id="MobiDB-lite"/>
    </source>
</evidence>
<sequence>MAGGHTGAKGVVHVERRRFLGLAATGLTGAVGLTATACGSGSDSGDGVTLKMVAADYGDPGGDNSTQTYWDEVSRAFTKKHPNITVDVSVYSWNDVDKKVADMVKRGEAPDIAQIGAYANYADQDKLYPASDLLSIPVQADFLPSLAEAGEVIRVQYGMPFASSTRLLFYNKTLFSEAGLDPEAPPESWKELKRAAAALKDAGVKIPYGLPLGPEEAPAETMMWMLSAGGGYTDTVGTYTIDSAENVRAFTWLRDELVGEGLTNPGPGSTDRQDLFDAFCRGEVGMLNGHPTLMQQADRHDVKYGTAVLPGDGGPAKATMGVADWMMGFKQNGHREQIGAFLDFAYSEKNHYAFADRYDMLPVTTAARERMRRDKGHKELWSFLDELATAEFYPAGKVSWAHVSAEIKKSIGKAVEKGGSPASVLGGLQRKAEAEETAAQ</sequence>
<name>A0A8T4IJW5_9ACTN</name>
<reference evidence="2" key="1">
    <citation type="submission" date="2021-04" db="EMBL/GenBank/DDBJ databases">
        <title>Sequencing of actinobacteria type strains.</title>
        <authorList>
            <person name="Nguyen G.-S."/>
            <person name="Wentzel A."/>
        </authorList>
    </citation>
    <scope>NUCLEOTIDE SEQUENCE</scope>
    <source>
        <strain evidence="2">DSM 42095</strain>
    </source>
</reference>
<dbReference type="AlphaFoldDB" id="A0A8T4IJW5"/>
<dbReference type="SUPFAM" id="SSF53850">
    <property type="entry name" value="Periplasmic binding protein-like II"/>
    <property type="match status" value="1"/>
</dbReference>